<name>A0A0F7UYB3_TOXGV</name>
<evidence type="ECO:0000256" key="2">
    <source>
        <dbReference type="SAM" id="Phobius"/>
    </source>
</evidence>
<keyword evidence="2" id="KW-0472">Membrane</keyword>
<feature type="transmembrane region" description="Helical" evidence="2">
    <location>
        <begin position="313"/>
        <end position="334"/>
    </location>
</feature>
<sequence length="1019" mass="107309">MEIYGGGARPRPSASSALSSSDFHKRPVLPDALGERSAALSACAQGASLVFSRGRLRLWPAFFKSCCLKVPLKVVGSMYTCCLVAGCVIGARLQLLGPSDAVWPAVLSLLSFLLAVCARSLLLAPPSEAVKAASEGSLLGPLSSPRFLLCLLVAGFLHLGAASFALSPLREALQEESRTLLHAFLVLFACATVFLHLYRHVAQSRYQLLLCPSKPGPAPILLVPCARLACVETLAGFLLAVPLFLLLLPVFLVFSSFPTKARFSAPESLASAPLDDASVSTFSVSSALSRPLSFLVSLVFSLSPRPGFALDGICDWSIAILVASLVFFLLLLLFNVHGELQQQARASDCLSVASFIGRLSCPSSLVSRSCCASSSVQNSSFSSCFPPFSSSASASSGNPAARDCAPLSDSAAQLLGFSPPHAGTGFDGQTTPHLVDSTGSPSLSEVLSLPFYLSIAAVVCLPLACCLCPSVSAALSLCVSLCPVQSLCLPPYVCFLLFLQCLLLHWLYDCVEALQSSVAADVPSALPPYVPVRPRASLLSCAPAGSALWGLCPVCERGDLAGAPGAAATALGSTGPWGAETGGCLGGAWQLLALLQDPHSTAQRENCPLVPALAEFFAETSDDFPLLPPHPQASLIRPCDACRTGAGAAKWEEARRSAKKTAASEEGEELFLFSKREAATLAAQQMLETGIFGTPSLLFSLYGNLVRGSAVYFLRLLHDMQQLCVAASRERRGLAGSPFLSACGAAAVASFKKPRDASPLWTKVEPFLPPLVFAFLKRRLGASAVSAEPEGHELARDACGEKQLARERRAAAGDGAVARGMAAVLSLLASIWNRRKSLTSEPGPTGRSSVFNSEETAADARDVWRKAQVECSVLINFFACAVEGFALWLCTVAAVTRRIEQSREGHSGQEMATGASHPHVSVAARDAAAGLVLNSLEVLHQQQLLRRFAASARGASPATSALSPELSAAMDELDRRVRQAVLRMRDHEALRLQALAAGLGPAASLSPLTQTELRKLLSQ</sequence>
<feature type="transmembrane region" description="Helical" evidence="2">
    <location>
        <begin position="237"/>
        <end position="257"/>
    </location>
</feature>
<gene>
    <name evidence="3" type="ORF">BN1205_088630</name>
</gene>
<feature type="transmembrane region" description="Helical" evidence="2">
    <location>
        <begin position="74"/>
        <end position="95"/>
    </location>
</feature>
<feature type="region of interest" description="Disordered" evidence="1">
    <location>
        <begin position="1"/>
        <end position="22"/>
    </location>
</feature>
<feature type="transmembrane region" description="Helical" evidence="2">
    <location>
        <begin position="101"/>
        <end position="122"/>
    </location>
</feature>
<organism evidence="3">
    <name type="scientific">Toxoplasma gondii (strain ATCC 50861 / VEG)</name>
    <dbReference type="NCBI Taxonomy" id="432359"/>
    <lineage>
        <taxon>Eukaryota</taxon>
        <taxon>Sar</taxon>
        <taxon>Alveolata</taxon>
        <taxon>Apicomplexa</taxon>
        <taxon>Conoidasida</taxon>
        <taxon>Coccidia</taxon>
        <taxon>Eucoccidiorida</taxon>
        <taxon>Eimeriorina</taxon>
        <taxon>Sarcocystidae</taxon>
        <taxon>Toxoplasma</taxon>
    </lineage>
</organism>
<keyword evidence="2" id="KW-0812">Transmembrane</keyword>
<dbReference type="EMBL" id="LN714496">
    <property type="protein sequence ID" value="CEL74009.1"/>
    <property type="molecule type" value="Genomic_DNA"/>
</dbReference>
<reference evidence="3" key="1">
    <citation type="journal article" date="2015" name="PLoS ONE">
        <title>Comprehensive Evaluation of Toxoplasma gondii VEG and Neospora caninum LIV Genomes with Tachyzoite Stage Transcriptome and Proteome Defines Novel Transcript Features.</title>
        <authorList>
            <person name="Ramaprasad A."/>
            <person name="Mourier T."/>
            <person name="Naeem R."/>
            <person name="Malas T.B."/>
            <person name="Moussa E."/>
            <person name="Panigrahi A."/>
            <person name="Vermont S.J."/>
            <person name="Otto T.D."/>
            <person name="Wastling J."/>
            <person name="Pain A."/>
        </authorList>
    </citation>
    <scope>NUCLEOTIDE SEQUENCE</scope>
    <source>
        <strain evidence="3">VEG</strain>
    </source>
</reference>
<accession>A0A0F7UYB3</accession>
<keyword evidence="2" id="KW-1133">Transmembrane helix</keyword>
<evidence type="ECO:0000256" key="1">
    <source>
        <dbReference type="SAM" id="MobiDB-lite"/>
    </source>
</evidence>
<feature type="transmembrane region" description="Helical" evidence="2">
    <location>
        <begin position="451"/>
        <end position="475"/>
    </location>
</feature>
<feature type="transmembrane region" description="Helical" evidence="2">
    <location>
        <begin position="179"/>
        <end position="198"/>
    </location>
</feature>
<feature type="transmembrane region" description="Helical" evidence="2">
    <location>
        <begin position="147"/>
        <end position="167"/>
    </location>
</feature>
<feature type="compositionally biased region" description="Low complexity" evidence="1">
    <location>
        <begin position="9"/>
        <end position="21"/>
    </location>
</feature>
<evidence type="ECO:0008006" key="4">
    <source>
        <dbReference type="Google" id="ProtNLM"/>
    </source>
</evidence>
<dbReference type="AlphaFoldDB" id="A0A0F7UYB3"/>
<protein>
    <recommendedName>
        <fullName evidence="4">Transmembrane protein</fullName>
    </recommendedName>
</protein>
<proteinExistence type="predicted"/>
<evidence type="ECO:0000313" key="3">
    <source>
        <dbReference type="EMBL" id="CEL74009.1"/>
    </source>
</evidence>